<keyword evidence="2" id="KW-1185">Reference proteome</keyword>
<gene>
    <name evidence="1" type="ORF">Aple_046290</name>
</gene>
<evidence type="ECO:0000313" key="1">
    <source>
        <dbReference type="EMBL" id="GES21733.1"/>
    </source>
</evidence>
<dbReference type="CDD" id="cd00093">
    <property type="entry name" value="HTH_XRE"/>
    <property type="match status" value="1"/>
</dbReference>
<dbReference type="AlphaFoldDB" id="A0A5M3XRE5"/>
<proteinExistence type="predicted"/>
<dbReference type="Proteomes" id="UP000377595">
    <property type="component" value="Unassembled WGS sequence"/>
</dbReference>
<sequence>MGTTRPSADILRRLRQARGWSWAYQARLLRDLAQTLQFARIGSNSVASIQRTIARWENGTSTPDDRYQVLLAHAFARTPTGDVSLGPGSDFAVLLNAFEEAGTARQTLDELTAAVAAVGTDMGLAAFLSEPLRADIARALADGSTMELDILDRLGDASAAVNRQIGTVPFVRLHLAQAAIVEVCRRLLGRHAHTPIRARMVEVAGVTLSLAARLAFENHDDAAALALYDEATSLPFEAGQEHRRALIRTSQTMVVYYATGDLERANAIANAAVQEARRGASVVVRARCHALQAEMAARSGKERHARTALHLAWHDLDLDTTSDPAVDSFTPGHLQGFVGVCGIFIGEAEKAEQQLASSAAALTGFRDAVQRGIVLADRALAVLRTGAPGAAEATAGLLHECVDLTAATRARVPAQRLRQTRLALRPWRTDTFVADLDDHIHTALVGL</sequence>
<reference evidence="1 2" key="1">
    <citation type="submission" date="2019-10" db="EMBL/GenBank/DDBJ databases">
        <title>Whole genome shotgun sequence of Acrocarpospora pleiomorpha NBRC 16267.</title>
        <authorList>
            <person name="Ichikawa N."/>
            <person name="Kimura A."/>
            <person name="Kitahashi Y."/>
            <person name="Komaki H."/>
            <person name="Oguchi A."/>
        </authorList>
    </citation>
    <scope>NUCLEOTIDE SEQUENCE [LARGE SCALE GENOMIC DNA]</scope>
    <source>
        <strain evidence="1 2">NBRC 16267</strain>
    </source>
</reference>
<evidence type="ECO:0008006" key="3">
    <source>
        <dbReference type="Google" id="ProtNLM"/>
    </source>
</evidence>
<evidence type="ECO:0000313" key="2">
    <source>
        <dbReference type="Proteomes" id="UP000377595"/>
    </source>
</evidence>
<protein>
    <recommendedName>
        <fullName evidence="3">HTH cro/C1-type domain-containing protein</fullName>
    </recommendedName>
</protein>
<dbReference type="EMBL" id="BLAF01000025">
    <property type="protein sequence ID" value="GES21733.1"/>
    <property type="molecule type" value="Genomic_DNA"/>
</dbReference>
<name>A0A5M3XRE5_9ACTN</name>
<accession>A0A5M3XRE5</accession>
<organism evidence="1 2">
    <name type="scientific">Acrocarpospora pleiomorpha</name>
    <dbReference type="NCBI Taxonomy" id="90975"/>
    <lineage>
        <taxon>Bacteria</taxon>
        <taxon>Bacillati</taxon>
        <taxon>Actinomycetota</taxon>
        <taxon>Actinomycetes</taxon>
        <taxon>Streptosporangiales</taxon>
        <taxon>Streptosporangiaceae</taxon>
        <taxon>Acrocarpospora</taxon>
    </lineage>
</organism>
<comment type="caution">
    <text evidence="1">The sequence shown here is derived from an EMBL/GenBank/DDBJ whole genome shotgun (WGS) entry which is preliminary data.</text>
</comment>
<dbReference type="InterPro" id="IPR001387">
    <property type="entry name" value="Cro/C1-type_HTH"/>
</dbReference>